<comment type="caution">
    <text evidence="5">The sequence shown here is derived from an EMBL/GenBank/DDBJ whole genome shotgun (WGS) entry which is preliminary data.</text>
</comment>
<keyword evidence="6" id="KW-1185">Reference proteome</keyword>
<dbReference type="PROSITE" id="PS50297">
    <property type="entry name" value="ANK_REP_REGION"/>
    <property type="match status" value="2"/>
</dbReference>
<dbReference type="SMART" id="SM00015">
    <property type="entry name" value="IQ"/>
    <property type="match status" value="5"/>
</dbReference>
<keyword evidence="2 3" id="KW-0040">ANK repeat</keyword>
<dbReference type="OrthoDB" id="20872at2759"/>
<dbReference type="PANTHER" id="PTHR24198">
    <property type="entry name" value="ANKYRIN REPEAT AND PROTEIN KINASE DOMAIN-CONTAINING PROTEIN"/>
    <property type="match status" value="1"/>
</dbReference>
<dbReference type="PROSITE" id="PS50096">
    <property type="entry name" value="IQ"/>
    <property type="match status" value="2"/>
</dbReference>
<name>A0A9W7GE72_9STRA</name>
<reference evidence="6" key="1">
    <citation type="journal article" date="2023" name="Commun. Biol.">
        <title>Genome analysis of Parmales, the sister group of diatoms, reveals the evolutionary specialization of diatoms from phago-mixotrophs to photoautotrophs.</title>
        <authorList>
            <person name="Ban H."/>
            <person name="Sato S."/>
            <person name="Yoshikawa S."/>
            <person name="Yamada K."/>
            <person name="Nakamura Y."/>
            <person name="Ichinomiya M."/>
            <person name="Sato N."/>
            <person name="Blanc-Mathieu R."/>
            <person name="Endo H."/>
            <person name="Kuwata A."/>
            <person name="Ogata H."/>
        </authorList>
    </citation>
    <scope>NUCLEOTIDE SEQUENCE [LARGE SCALE GENOMIC DNA]</scope>
</reference>
<gene>
    <name evidence="5" type="ORF">TrCOL_g6930</name>
</gene>
<proteinExistence type="predicted"/>
<dbReference type="SMART" id="SM00248">
    <property type="entry name" value="ANK"/>
    <property type="match status" value="13"/>
</dbReference>
<protein>
    <submittedName>
        <fullName evidence="5">Uncharacterized protein</fullName>
    </submittedName>
</protein>
<dbReference type="Proteomes" id="UP001165065">
    <property type="component" value="Unassembled WGS sequence"/>
</dbReference>
<evidence type="ECO:0000256" key="3">
    <source>
        <dbReference type="PROSITE-ProRule" id="PRU00023"/>
    </source>
</evidence>
<accession>A0A9W7GE72</accession>
<keyword evidence="1" id="KW-0677">Repeat</keyword>
<evidence type="ECO:0000313" key="6">
    <source>
        <dbReference type="Proteomes" id="UP001165065"/>
    </source>
</evidence>
<evidence type="ECO:0000313" key="5">
    <source>
        <dbReference type="EMBL" id="GMI42987.1"/>
    </source>
</evidence>
<evidence type="ECO:0000256" key="4">
    <source>
        <dbReference type="SAM" id="MobiDB-lite"/>
    </source>
</evidence>
<evidence type="ECO:0000256" key="1">
    <source>
        <dbReference type="ARBA" id="ARBA00022737"/>
    </source>
</evidence>
<dbReference type="SUPFAM" id="SSF48403">
    <property type="entry name" value="Ankyrin repeat"/>
    <property type="match status" value="3"/>
</dbReference>
<feature type="repeat" description="ANK" evidence="3">
    <location>
        <begin position="668"/>
        <end position="689"/>
    </location>
</feature>
<dbReference type="InterPro" id="IPR000048">
    <property type="entry name" value="IQ_motif_EF-hand-BS"/>
</dbReference>
<dbReference type="InterPro" id="IPR036770">
    <property type="entry name" value="Ankyrin_rpt-contain_sf"/>
</dbReference>
<organism evidence="5 6">
    <name type="scientific">Triparma columacea</name>
    <dbReference type="NCBI Taxonomy" id="722753"/>
    <lineage>
        <taxon>Eukaryota</taxon>
        <taxon>Sar</taxon>
        <taxon>Stramenopiles</taxon>
        <taxon>Ochrophyta</taxon>
        <taxon>Bolidophyceae</taxon>
        <taxon>Parmales</taxon>
        <taxon>Triparmaceae</taxon>
        <taxon>Triparma</taxon>
    </lineage>
</organism>
<feature type="region of interest" description="Disordered" evidence="4">
    <location>
        <begin position="1204"/>
        <end position="1232"/>
    </location>
</feature>
<dbReference type="Pfam" id="PF12796">
    <property type="entry name" value="Ank_2"/>
    <property type="match status" value="2"/>
</dbReference>
<dbReference type="PANTHER" id="PTHR24198:SF165">
    <property type="entry name" value="ANKYRIN REPEAT-CONTAINING PROTEIN-RELATED"/>
    <property type="match status" value="1"/>
</dbReference>
<dbReference type="EMBL" id="BRYA01000186">
    <property type="protein sequence ID" value="GMI42987.1"/>
    <property type="molecule type" value="Genomic_DNA"/>
</dbReference>
<feature type="compositionally biased region" description="Gly residues" evidence="4">
    <location>
        <begin position="1215"/>
        <end position="1232"/>
    </location>
</feature>
<dbReference type="InterPro" id="IPR002110">
    <property type="entry name" value="Ankyrin_rpt"/>
</dbReference>
<feature type="region of interest" description="Disordered" evidence="4">
    <location>
        <begin position="16"/>
        <end position="41"/>
    </location>
</feature>
<evidence type="ECO:0000256" key="2">
    <source>
        <dbReference type="ARBA" id="ARBA00023043"/>
    </source>
</evidence>
<sequence length="1232" mass="136392">MQFPLSAEEVDALAASSAAQFESIPRPPPNNADYASPEEKKDEDMVSWLSSMARDLNNKTILTRQPIPSSPAVYFWTHRPTNSDVVSIINTPAAIDSVTLEPVSGRLDPVTLRTERAQLLAADNTVCGRGIGGVKGFKVSAYESPLETHAMLARDEHERMNKALHDERNEFFRTKQRNKAEREALEIEAAIQIQRVARTFLVKSALTGWLKRKLRVRNNLSHQVRSQLASDPKTKNFILTKKQYRDATNLSNYNASNRIICMWRKFAAIRRVNAIREAVYNKLLSDSAAKIQSIQRRKIGQKAVKMERERITNERNQAGAGLLQRHYRGHQARKAVGEKRQQRYDDAVDVLQRGGRVFIARKKVDGERTKQKEGMKNAAAKTVTKFFRLVAGISRGKRIRQITIKFMMEVNCVKLQCFVRQRLAHRAVRQSLYMKKFAARLCAIINIQRIGRGYLAKGKFAKREEESLEVPEIFAKVRNNDSDGVEHFITYSNDDNAVKCMPNDVDHNGDTVLAIAAGRGLLQVIRKCLLWGTDPNIKNKNGLTAMDIAVRRYQPVAAEYLLSKVSVKFNTEGLTLLHEAATSGMGRVALSLLENGVNANCHHPISGRTPLHAAAAAALREGKLFFDNMTEQDSDFDEEEQETFATKHSVVIEHLLANGGDVMLVDNDGYTPLHYAAEVGNIACITNILKSPKGKECLAVKDAHGRTPWVIATMQSHTNSANLLWQHAIDMDNEVEQIHPDDATLFAIGLTTPDTTTPSTYRKKLQAIEKFDAVARAEKITRLVTWAKIPVDSVCPLHETTAVMHSARNGNFEAFATCLKMGAGLARQDDYGRSAVHFVCGTHDLEASCKMLDLRMSPNENVAADDQNMAHALSEKDHDGRVAIHYAAYRSNIEVINKLQGANNPKCNIHSKDNNGDTPLHYVCALEEESYGGMLESLGFNSSMDFFVIPPNNSTNTATIRQLRKLGANPETENNAGKSALMVACEYGNLNAVKCLLGDSKDFKDVARSLIFMACTAVKHNKMDCLKEVVSHEVFSAAHSHSTGPEGISLLGVAIKYQRTAMVTFLLDELQVNPTKQCWDGGGNGLHAVARWGNKAVAESVMKHPKIVPTLFERKNGDGHTPLMLAVSNRNFPVCIKLVQKGAVTTQVVKSWCASFLLSACMSQQAFGKATMPTSMMWKGRKFFVYGMLGDTSNLDKIAAPTVRVTTAKGKKRGGGGSKPGSRGGGSRGRQK</sequence>
<feature type="repeat" description="ANK" evidence="3">
    <location>
        <begin position="572"/>
        <end position="604"/>
    </location>
</feature>
<dbReference type="PROSITE" id="PS50088">
    <property type="entry name" value="ANK_REPEAT"/>
    <property type="match status" value="3"/>
</dbReference>
<feature type="repeat" description="ANK" evidence="3">
    <location>
        <begin position="508"/>
        <end position="540"/>
    </location>
</feature>
<dbReference type="Gene3D" id="1.25.40.20">
    <property type="entry name" value="Ankyrin repeat-containing domain"/>
    <property type="match status" value="4"/>
</dbReference>
<dbReference type="AlphaFoldDB" id="A0A9W7GE72"/>